<evidence type="ECO:0000256" key="2">
    <source>
        <dbReference type="ARBA" id="ARBA00007432"/>
    </source>
</evidence>
<evidence type="ECO:0000256" key="4">
    <source>
        <dbReference type="ARBA" id="ARBA00022525"/>
    </source>
</evidence>
<dbReference type="PANTHER" id="PTHR21353:SF9">
    <property type="match status" value="1"/>
</dbReference>
<dbReference type="InterPro" id="IPR010681">
    <property type="entry name" value="PRF/CT"/>
</dbReference>
<evidence type="ECO:0000313" key="6">
    <source>
        <dbReference type="EMBL" id="KAG7515546.1"/>
    </source>
</evidence>
<evidence type="ECO:0000256" key="5">
    <source>
        <dbReference type="SAM" id="MobiDB-lite"/>
    </source>
</evidence>
<comment type="similarity">
    <text evidence="2">Belongs to the IL-6 superfamily.</text>
</comment>
<keyword evidence="7" id="KW-1185">Reference proteome</keyword>
<dbReference type="GO" id="GO:0043524">
    <property type="term" value="P:negative regulation of neuron apoptotic process"/>
    <property type="evidence" value="ECO:0007669"/>
    <property type="project" value="InterPro"/>
</dbReference>
<feature type="region of interest" description="Disordered" evidence="5">
    <location>
        <begin position="1"/>
        <end position="26"/>
    </location>
</feature>
<sequence length="262" mass="31347">MLKQRDRERERESKRERESRKNEKIPDLLETERNTHHVLFVSLSVHTGVHCSSKMTVRWLALTLLCCLLNCVDSLSPVVQRNKYNNSFRLTRSTRGRVQQLLMKYKEQHLGNKHFEDRGRQLKDLPLLSTDFYKWLKLTDWQRLLAAFGDMQTYWNMLDRKRKQLEEEDEHMAVHDTFPQSIKHIQLDLRDLMSQISTQMSYINRSWKRTTSPFIQPVVNSQTSSKTMWDHRVEGYIILRDLDLYLTKLARDFLLLASKTHL</sequence>
<protein>
    <recommendedName>
        <fullName evidence="8">Ciliary neurotrophic factor</fullName>
    </recommendedName>
</protein>
<dbReference type="GO" id="GO:0005127">
    <property type="term" value="F:ciliary neurotrophic factor receptor binding"/>
    <property type="evidence" value="ECO:0007669"/>
    <property type="project" value="InterPro"/>
</dbReference>
<gene>
    <name evidence="6" type="ORF">JOB18_011120</name>
</gene>
<dbReference type="AlphaFoldDB" id="A0AAV6SCN8"/>
<name>A0AAV6SCN8_SOLSE</name>
<dbReference type="Pfam" id="PF01110">
    <property type="entry name" value="CNTF"/>
    <property type="match status" value="1"/>
</dbReference>
<keyword evidence="4" id="KW-0964">Secreted</keyword>
<proteinExistence type="inferred from homology"/>
<evidence type="ECO:0000256" key="1">
    <source>
        <dbReference type="ARBA" id="ARBA00004613"/>
    </source>
</evidence>
<evidence type="ECO:0008006" key="8">
    <source>
        <dbReference type="Google" id="ProtNLM"/>
    </source>
</evidence>
<dbReference type="EMBL" id="JAGKHQ010000005">
    <property type="protein sequence ID" value="KAG7515546.1"/>
    <property type="molecule type" value="Genomic_DNA"/>
</dbReference>
<dbReference type="GO" id="GO:0005615">
    <property type="term" value="C:extracellular space"/>
    <property type="evidence" value="ECO:0007669"/>
    <property type="project" value="UniProtKB-KW"/>
</dbReference>
<accession>A0AAV6SCN8</accession>
<dbReference type="InterPro" id="IPR000151">
    <property type="entry name" value="Ciliary_neurotrophic_fac_CNTF"/>
</dbReference>
<dbReference type="GO" id="GO:0005125">
    <property type="term" value="F:cytokine activity"/>
    <property type="evidence" value="ECO:0007669"/>
    <property type="project" value="UniProtKB-KW"/>
</dbReference>
<comment type="caution">
    <text evidence="6">The sequence shown here is derived from an EMBL/GenBank/DDBJ whole genome shotgun (WGS) entry which is preliminary data.</text>
</comment>
<evidence type="ECO:0000313" key="7">
    <source>
        <dbReference type="Proteomes" id="UP000693946"/>
    </source>
</evidence>
<reference evidence="6 7" key="1">
    <citation type="journal article" date="2021" name="Sci. Rep.">
        <title>Chromosome anchoring in Senegalese sole (Solea senegalensis) reveals sex-associated markers and genome rearrangements in flatfish.</title>
        <authorList>
            <person name="Guerrero-Cozar I."/>
            <person name="Gomez-Garrido J."/>
            <person name="Berbel C."/>
            <person name="Martinez-Blanch J.F."/>
            <person name="Alioto T."/>
            <person name="Claros M.G."/>
            <person name="Gagnaire P.A."/>
            <person name="Manchado M."/>
        </authorList>
    </citation>
    <scope>NUCLEOTIDE SEQUENCE [LARGE SCALE GENOMIC DNA]</scope>
    <source>
        <strain evidence="6">Sse05_10M</strain>
    </source>
</reference>
<dbReference type="Proteomes" id="UP000693946">
    <property type="component" value="Linkage Group LG13"/>
</dbReference>
<dbReference type="GO" id="GO:0070120">
    <property type="term" value="P:ciliary neurotrophic factor-mediated signaling pathway"/>
    <property type="evidence" value="ECO:0007669"/>
    <property type="project" value="InterPro"/>
</dbReference>
<keyword evidence="3" id="KW-0202">Cytokine</keyword>
<dbReference type="PANTHER" id="PTHR21353">
    <property type="match status" value="1"/>
</dbReference>
<organism evidence="6 7">
    <name type="scientific">Solea senegalensis</name>
    <name type="common">Senegalese sole</name>
    <dbReference type="NCBI Taxonomy" id="28829"/>
    <lineage>
        <taxon>Eukaryota</taxon>
        <taxon>Metazoa</taxon>
        <taxon>Chordata</taxon>
        <taxon>Craniata</taxon>
        <taxon>Vertebrata</taxon>
        <taxon>Euteleostomi</taxon>
        <taxon>Actinopterygii</taxon>
        <taxon>Neopterygii</taxon>
        <taxon>Teleostei</taxon>
        <taxon>Neoteleostei</taxon>
        <taxon>Acanthomorphata</taxon>
        <taxon>Carangaria</taxon>
        <taxon>Pleuronectiformes</taxon>
        <taxon>Pleuronectoidei</taxon>
        <taxon>Soleidae</taxon>
        <taxon>Solea</taxon>
    </lineage>
</organism>
<evidence type="ECO:0000256" key="3">
    <source>
        <dbReference type="ARBA" id="ARBA00022514"/>
    </source>
</evidence>
<comment type="subcellular location">
    <subcellularLocation>
        <location evidence="1">Secreted</location>
    </subcellularLocation>
</comment>